<evidence type="ECO:0000256" key="3">
    <source>
        <dbReference type="ARBA" id="ARBA00022722"/>
    </source>
</evidence>
<dbReference type="PANTHER" id="PTHR38039:SF1">
    <property type="entry name" value="TOXIN YOEB"/>
    <property type="match status" value="1"/>
</dbReference>
<dbReference type="AlphaFoldDB" id="A0A0R1U3G9"/>
<keyword evidence="2" id="KW-1277">Toxin-antitoxin system</keyword>
<keyword evidence="4" id="KW-0255">Endonuclease</keyword>
<keyword evidence="9" id="KW-1185">Reference proteome</keyword>
<dbReference type="SUPFAM" id="SSF143011">
    <property type="entry name" value="RelE-like"/>
    <property type="match status" value="1"/>
</dbReference>
<evidence type="ECO:0000256" key="5">
    <source>
        <dbReference type="ARBA" id="ARBA00022801"/>
    </source>
</evidence>
<dbReference type="NCBIfam" id="TIGR02116">
    <property type="entry name" value="toxin_Txe_YoeB"/>
    <property type="match status" value="1"/>
</dbReference>
<protein>
    <recommendedName>
        <fullName evidence="7">Endoribonuclease YoeB</fullName>
    </recommendedName>
    <alternativeName>
        <fullName evidence="6">Putative mRNA interferase YoeB</fullName>
    </alternativeName>
</protein>
<proteinExistence type="inferred from homology"/>
<dbReference type="EMBL" id="AZFJ01000049">
    <property type="protein sequence ID" value="KRL85784.1"/>
    <property type="molecule type" value="Genomic_DNA"/>
</dbReference>
<dbReference type="InterPro" id="IPR009614">
    <property type="entry name" value="YoeB_toxin"/>
</dbReference>
<keyword evidence="5" id="KW-0378">Hydrolase</keyword>
<evidence type="ECO:0000313" key="8">
    <source>
        <dbReference type="EMBL" id="KRL85784.1"/>
    </source>
</evidence>
<sequence>MYWHDHADKYMVKRINRLIKAIDRTPFTGIGKPEPLKHDLTGKWSRHITQEHRIVYSIVGANAGKAIQIYSCRDHY</sequence>
<evidence type="ECO:0000313" key="9">
    <source>
        <dbReference type="Proteomes" id="UP000051922"/>
    </source>
</evidence>
<dbReference type="GO" id="GO:0004519">
    <property type="term" value="F:endonuclease activity"/>
    <property type="evidence" value="ECO:0007669"/>
    <property type="project" value="UniProtKB-KW"/>
</dbReference>
<dbReference type="GO" id="GO:0016787">
    <property type="term" value="F:hydrolase activity"/>
    <property type="evidence" value="ECO:0007669"/>
    <property type="project" value="UniProtKB-KW"/>
</dbReference>
<reference evidence="8 9" key="1">
    <citation type="journal article" date="2015" name="Genome Announc.">
        <title>Expanding the biotechnology potential of lactobacilli through comparative genomics of 213 strains and associated genera.</title>
        <authorList>
            <person name="Sun Z."/>
            <person name="Harris H.M."/>
            <person name="McCann A."/>
            <person name="Guo C."/>
            <person name="Argimon S."/>
            <person name="Zhang W."/>
            <person name="Yang X."/>
            <person name="Jeffery I.B."/>
            <person name="Cooney J.C."/>
            <person name="Kagawa T.F."/>
            <person name="Liu W."/>
            <person name="Song Y."/>
            <person name="Salvetti E."/>
            <person name="Wrobel A."/>
            <person name="Rasinkangas P."/>
            <person name="Parkhill J."/>
            <person name="Rea M.C."/>
            <person name="O'Sullivan O."/>
            <person name="Ritari J."/>
            <person name="Douillard F.P."/>
            <person name="Paul Ross R."/>
            <person name="Yang R."/>
            <person name="Briner A.E."/>
            <person name="Felis G.E."/>
            <person name="de Vos W.M."/>
            <person name="Barrangou R."/>
            <person name="Klaenhammer T.R."/>
            <person name="Caufield P.W."/>
            <person name="Cui Y."/>
            <person name="Zhang H."/>
            <person name="O'Toole P.W."/>
        </authorList>
    </citation>
    <scope>NUCLEOTIDE SEQUENCE [LARGE SCALE GENOMIC DNA]</scope>
    <source>
        <strain evidence="8 9">DSM 15945</strain>
    </source>
</reference>
<dbReference type="Pfam" id="PF06769">
    <property type="entry name" value="YoeB_toxin"/>
    <property type="match status" value="1"/>
</dbReference>
<dbReference type="STRING" id="1423783.FC50_GL001175"/>
<gene>
    <name evidence="8" type="ORF">FC50_GL001175</name>
</gene>
<name>A0A0R1U3G9_9LACO</name>
<comment type="similarity">
    <text evidence="1">Belongs to the YoeB family.</text>
</comment>
<dbReference type="Gene3D" id="3.30.2310.20">
    <property type="entry name" value="RelE-like"/>
    <property type="match status" value="1"/>
</dbReference>
<keyword evidence="3" id="KW-0540">Nuclease</keyword>
<dbReference type="Proteomes" id="UP000051922">
    <property type="component" value="Unassembled WGS sequence"/>
</dbReference>
<evidence type="ECO:0000256" key="4">
    <source>
        <dbReference type="ARBA" id="ARBA00022759"/>
    </source>
</evidence>
<dbReference type="GO" id="GO:0006401">
    <property type="term" value="P:RNA catabolic process"/>
    <property type="evidence" value="ECO:0007669"/>
    <property type="project" value="InterPro"/>
</dbReference>
<evidence type="ECO:0000256" key="7">
    <source>
        <dbReference type="ARBA" id="ARBA00050056"/>
    </source>
</evidence>
<dbReference type="PANTHER" id="PTHR38039">
    <property type="entry name" value="TOXIN YOEB"/>
    <property type="match status" value="1"/>
</dbReference>
<comment type="caution">
    <text evidence="8">The sequence shown here is derived from an EMBL/GenBank/DDBJ whole genome shotgun (WGS) entry which is preliminary data.</text>
</comment>
<dbReference type="GO" id="GO:0045892">
    <property type="term" value="P:negative regulation of DNA-templated transcription"/>
    <property type="evidence" value="ECO:0007669"/>
    <property type="project" value="TreeGrafter"/>
</dbReference>
<organism evidence="8 9">
    <name type="scientific">Lacticaseibacillus pantheris DSM 15945 = JCM 12539 = NBRC 106106</name>
    <dbReference type="NCBI Taxonomy" id="1423783"/>
    <lineage>
        <taxon>Bacteria</taxon>
        <taxon>Bacillati</taxon>
        <taxon>Bacillota</taxon>
        <taxon>Bacilli</taxon>
        <taxon>Lactobacillales</taxon>
        <taxon>Lactobacillaceae</taxon>
        <taxon>Lacticaseibacillus</taxon>
    </lineage>
</organism>
<evidence type="ECO:0000256" key="1">
    <source>
        <dbReference type="ARBA" id="ARBA00008172"/>
    </source>
</evidence>
<accession>A0A0R1U3G9</accession>
<evidence type="ECO:0000256" key="6">
    <source>
        <dbReference type="ARBA" id="ARBA00030388"/>
    </source>
</evidence>
<evidence type="ECO:0000256" key="2">
    <source>
        <dbReference type="ARBA" id="ARBA00022649"/>
    </source>
</evidence>
<dbReference type="PATRIC" id="fig|1423783.4.peg.1217"/>
<dbReference type="InterPro" id="IPR035093">
    <property type="entry name" value="RelE/ParE_toxin_dom_sf"/>
</dbReference>